<dbReference type="InterPro" id="IPR011990">
    <property type="entry name" value="TPR-like_helical_dom_sf"/>
</dbReference>
<dbReference type="EMBL" id="QKYT01001744">
    <property type="protein sequence ID" value="RIA78970.1"/>
    <property type="molecule type" value="Genomic_DNA"/>
</dbReference>
<name>A0A397RXB3_9GLOM</name>
<reference evidence="1 2" key="1">
    <citation type="submission" date="2018-06" db="EMBL/GenBank/DDBJ databases">
        <title>Comparative genomics reveals the genomic features of Rhizophagus irregularis, R. cerebriforme, R. diaphanum and Gigaspora rosea, and their symbiotic lifestyle signature.</title>
        <authorList>
            <person name="Morin E."/>
            <person name="San Clemente H."/>
            <person name="Chen E.C.H."/>
            <person name="De La Providencia I."/>
            <person name="Hainaut M."/>
            <person name="Kuo A."/>
            <person name="Kohler A."/>
            <person name="Murat C."/>
            <person name="Tang N."/>
            <person name="Roy S."/>
            <person name="Loubradou J."/>
            <person name="Henrissat B."/>
            <person name="Grigoriev I.V."/>
            <person name="Corradi N."/>
            <person name="Roux C."/>
            <person name="Martin F.M."/>
        </authorList>
    </citation>
    <scope>NUCLEOTIDE SEQUENCE [LARGE SCALE GENOMIC DNA]</scope>
    <source>
        <strain evidence="1 2">DAOM 227022</strain>
    </source>
</reference>
<keyword evidence="2" id="KW-1185">Reference proteome</keyword>
<comment type="caution">
    <text evidence="1">The sequence shown here is derived from an EMBL/GenBank/DDBJ whole genome shotgun (WGS) entry which is preliminary data.</text>
</comment>
<accession>A0A397RXB3</accession>
<sequence length="137" mass="15338">KVADLGHKVAKRNLAILYKNGEGVQKNNKIASELFKELYEEGYSNLLNILGDCIVEGEDKDSAKEFCVKKISDLLTTFASGMSDTEIFEFAGEIGKTLTKLNSSEIVDTYKTGEGIVKNVRNLFYWTVNVKARLYDN</sequence>
<dbReference type="AlphaFoldDB" id="A0A397RXB3"/>
<feature type="non-terminal residue" evidence="1">
    <location>
        <position position="1"/>
    </location>
</feature>
<gene>
    <name evidence="1" type="ORF">C1645_702462</name>
</gene>
<dbReference type="OrthoDB" id="2321338at2759"/>
<dbReference type="SUPFAM" id="SSF81901">
    <property type="entry name" value="HCP-like"/>
    <property type="match status" value="1"/>
</dbReference>
<evidence type="ECO:0000313" key="2">
    <source>
        <dbReference type="Proteomes" id="UP000265703"/>
    </source>
</evidence>
<dbReference type="Gene3D" id="1.25.40.10">
    <property type="entry name" value="Tetratricopeptide repeat domain"/>
    <property type="match status" value="1"/>
</dbReference>
<proteinExistence type="predicted"/>
<evidence type="ECO:0000313" key="1">
    <source>
        <dbReference type="EMBL" id="RIA78970.1"/>
    </source>
</evidence>
<dbReference type="STRING" id="658196.A0A397RXB3"/>
<protein>
    <submittedName>
        <fullName evidence="1">Uncharacterized protein</fullName>
    </submittedName>
</protein>
<organism evidence="1 2">
    <name type="scientific">Glomus cerebriforme</name>
    <dbReference type="NCBI Taxonomy" id="658196"/>
    <lineage>
        <taxon>Eukaryota</taxon>
        <taxon>Fungi</taxon>
        <taxon>Fungi incertae sedis</taxon>
        <taxon>Mucoromycota</taxon>
        <taxon>Glomeromycotina</taxon>
        <taxon>Glomeromycetes</taxon>
        <taxon>Glomerales</taxon>
        <taxon>Glomeraceae</taxon>
        <taxon>Glomus</taxon>
    </lineage>
</organism>
<dbReference type="Proteomes" id="UP000265703">
    <property type="component" value="Unassembled WGS sequence"/>
</dbReference>